<evidence type="ECO:0000256" key="4">
    <source>
        <dbReference type="ARBA" id="ARBA00022989"/>
    </source>
</evidence>
<sequence>MSYIKYHLLALLVTVLVAGSFISSGKLSVVVNPFSLTLLRFVIAAFTLLPFVLIKKKYRKGIIRALPRSLIMSIFFSIFFICMFEALKTTTPLNTGTLYTLVPFLTAIFSVFFFKEKITKKMLLVYLIGFAGTCWIIFGGDIEVLLAFSLNGGDALFVGGCISMVCYSISMKFLYRGDKIIVIVFCTLVCGALWMLLALLIFNQPLQWHLLKSDLWFHMGYLALFATLASTFIIQKTTVVLGPSRVMAYIYLNPICVAFLMLFIEGKSIPSIVFPGMIISLIATIVLQFQNRNNVNKSIFNTIETNK</sequence>
<feature type="transmembrane region" description="Helical" evidence="6">
    <location>
        <begin position="66"/>
        <end position="87"/>
    </location>
</feature>
<feature type="transmembrane region" description="Helical" evidence="6">
    <location>
        <begin position="144"/>
        <end position="168"/>
    </location>
</feature>
<feature type="transmembrane region" description="Helical" evidence="6">
    <location>
        <begin position="34"/>
        <end position="54"/>
    </location>
</feature>
<evidence type="ECO:0000256" key="6">
    <source>
        <dbReference type="SAM" id="Phobius"/>
    </source>
</evidence>
<evidence type="ECO:0000256" key="5">
    <source>
        <dbReference type="ARBA" id="ARBA00023136"/>
    </source>
</evidence>
<evidence type="ECO:0000256" key="3">
    <source>
        <dbReference type="ARBA" id="ARBA00022692"/>
    </source>
</evidence>
<dbReference type="GO" id="GO:0005886">
    <property type="term" value="C:plasma membrane"/>
    <property type="evidence" value="ECO:0007669"/>
    <property type="project" value="UniProtKB-SubCell"/>
</dbReference>
<feature type="transmembrane region" description="Helical" evidence="6">
    <location>
        <begin position="215"/>
        <end position="234"/>
    </location>
</feature>
<feature type="transmembrane region" description="Helical" evidence="6">
    <location>
        <begin position="121"/>
        <end position="138"/>
    </location>
</feature>
<dbReference type="InterPro" id="IPR051258">
    <property type="entry name" value="Diverse_Substrate_Transporter"/>
</dbReference>
<dbReference type="Pfam" id="PF00892">
    <property type="entry name" value="EamA"/>
    <property type="match status" value="2"/>
</dbReference>
<dbReference type="PANTHER" id="PTHR42920">
    <property type="entry name" value="OS03G0707200 PROTEIN-RELATED"/>
    <property type="match status" value="1"/>
</dbReference>
<dbReference type="InterPro" id="IPR000620">
    <property type="entry name" value="EamA_dom"/>
</dbReference>
<feature type="domain" description="EamA" evidence="7">
    <location>
        <begin position="6"/>
        <end position="137"/>
    </location>
</feature>
<name>A0A168PGU6_9GAMM</name>
<reference evidence="8" key="1">
    <citation type="submission" date="2016-03" db="EMBL/GenBank/DDBJ databases">
        <title>Partial sequence of psychrophilic Colwellia sp.</title>
        <authorList>
            <person name="Pankowski J.A."/>
            <person name="Leong J.S."/>
            <person name="Nano F.E."/>
        </authorList>
    </citation>
    <scope>NUCLEOTIDE SEQUENCE</scope>
    <source>
        <strain evidence="8">C1</strain>
    </source>
</reference>
<evidence type="ECO:0000256" key="1">
    <source>
        <dbReference type="ARBA" id="ARBA00004651"/>
    </source>
</evidence>
<dbReference type="SUPFAM" id="SSF103481">
    <property type="entry name" value="Multidrug resistance efflux transporter EmrE"/>
    <property type="match status" value="2"/>
</dbReference>
<feature type="domain" description="EamA" evidence="7">
    <location>
        <begin position="153"/>
        <end position="287"/>
    </location>
</feature>
<comment type="subcellular location">
    <subcellularLocation>
        <location evidence="1">Cell membrane</location>
        <topology evidence="1">Multi-pass membrane protein</topology>
    </subcellularLocation>
</comment>
<evidence type="ECO:0000313" key="8">
    <source>
        <dbReference type="EMBL" id="ANC57863.1"/>
    </source>
</evidence>
<dbReference type="EMBL" id="KU926705">
    <property type="protein sequence ID" value="ANC57863.1"/>
    <property type="molecule type" value="Genomic_DNA"/>
</dbReference>
<feature type="transmembrane region" description="Helical" evidence="6">
    <location>
        <begin position="246"/>
        <end position="264"/>
    </location>
</feature>
<keyword evidence="2" id="KW-1003">Cell membrane</keyword>
<proteinExistence type="predicted"/>
<keyword evidence="4 6" id="KW-1133">Transmembrane helix</keyword>
<keyword evidence="5 6" id="KW-0472">Membrane</keyword>
<accession>A0A168PGU6</accession>
<protein>
    <submittedName>
        <fullName evidence="8">Permease of the drug/metabolite transporter (DMT) superfamily</fullName>
    </submittedName>
</protein>
<organism evidence="8">
    <name type="scientific">Colwellia sp. C1</name>
    <dbReference type="NCBI Taxonomy" id="1737566"/>
    <lineage>
        <taxon>Bacteria</taxon>
        <taxon>Pseudomonadati</taxon>
        <taxon>Pseudomonadota</taxon>
        <taxon>Gammaproteobacteria</taxon>
        <taxon>Alteromonadales</taxon>
        <taxon>Colwelliaceae</taxon>
        <taxon>Colwellia</taxon>
    </lineage>
</organism>
<dbReference type="AlphaFoldDB" id="A0A168PGU6"/>
<feature type="transmembrane region" description="Helical" evidence="6">
    <location>
        <begin position="93"/>
        <end position="114"/>
    </location>
</feature>
<feature type="transmembrane region" description="Helical" evidence="6">
    <location>
        <begin position="270"/>
        <end position="289"/>
    </location>
</feature>
<evidence type="ECO:0000259" key="7">
    <source>
        <dbReference type="Pfam" id="PF00892"/>
    </source>
</evidence>
<keyword evidence="3 6" id="KW-0812">Transmembrane</keyword>
<dbReference type="PANTHER" id="PTHR42920:SF11">
    <property type="entry name" value="INNER MEMBRANE PROTEIN YTFF"/>
    <property type="match status" value="1"/>
</dbReference>
<feature type="transmembrane region" description="Helical" evidence="6">
    <location>
        <begin position="180"/>
        <end position="203"/>
    </location>
</feature>
<evidence type="ECO:0000256" key="2">
    <source>
        <dbReference type="ARBA" id="ARBA00022475"/>
    </source>
</evidence>
<dbReference type="InterPro" id="IPR037185">
    <property type="entry name" value="EmrE-like"/>
</dbReference>